<dbReference type="GO" id="GO:0004725">
    <property type="term" value="F:protein tyrosine phosphatase activity"/>
    <property type="evidence" value="ECO:0007669"/>
    <property type="project" value="InterPro"/>
</dbReference>
<reference evidence="3 4" key="1">
    <citation type="submission" date="2018-11" db="EMBL/GenBank/DDBJ databases">
        <authorList>
            <consortium name="Pathogen Informatics"/>
        </authorList>
    </citation>
    <scope>NUCLEOTIDE SEQUENCE [LARGE SCALE GENOMIC DNA]</scope>
</reference>
<dbReference type="OrthoDB" id="5854477at2759"/>
<dbReference type="PROSITE" id="PS50056">
    <property type="entry name" value="TYR_PHOSPHATASE_2"/>
    <property type="match status" value="1"/>
</dbReference>
<dbReference type="EMBL" id="UYWW01001748">
    <property type="protein sequence ID" value="VDM10936.1"/>
    <property type="molecule type" value="Genomic_DNA"/>
</dbReference>
<protein>
    <recommendedName>
        <fullName evidence="5">Tyrosine specific protein phosphatases domain-containing protein</fullName>
    </recommendedName>
</protein>
<dbReference type="Pfam" id="PF00102">
    <property type="entry name" value="Y_phosphatase"/>
    <property type="match status" value="1"/>
</dbReference>
<dbReference type="PANTHER" id="PTHR23219">
    <property type="entry name" value="TYROSINE-PROTEIN PHOSPHATASE C15H7.3-RELATED"/>
    <property type="match status" value="1"/>
</dbReference>
<evidence type="ECO:0000259" key="1">
    <source>
        <dbReference type="PROSITE" id="PS50055"/>
    </source>
</evidence>
<name>A0A3P7DVD2_WUCBA</name>
<dbReference type="SMART" id="SM00404">
    <property type="entry name" value="PTPc_motif"/>
    <property type="match status" value="1"/>
</dbReference>
<sequence>MNKMIDILLISVIIVDQMDVYHSLPWGKQNTLAKAANTLLKIFLMVSDDKTLIHCHAGGDRTGVLLALDFAVHQLKNLQTVNVEALIEKIRQQRPGAVMN</sequence>
<dbReference type="Proteomes" id="UP000270924">
    <property type="component" value="Unassembled WGS sequence"/>
</dbReference>
<dbReference type="InterPro" id="IPR000242">
    <property type="entry name" value="PTP_cat"/>
</dbReference>
<dbReference type="InParanoid" id="A0A3P7DVD2"/>
<dbReference type="PRINTS" id="PR00700">
    <property type="entry name" value="PRTYPHPHTASE"/>
</dbReference>
<dbReference type="InterPro" id="IPR016130">
    <property type="entry name" value="Tyr_Pase_AS"/>
</dbReference>
<evidence type="ECO:0000259" key="2">
    <source>
        <dbReference type="PROSITE" id="PS50056"/>
    </source>
</evidence>
<dbReference type="PROSITE" id="PS50055">
    <property type="entry name" value="TYR_PHOSPHATASE_PTP"/>
    <property type="match status" value="1"/>
</dbReference>
<organism evidence="3 4">
    <name type="scientific">Wuchereria bancrofti</name>
    <dbReference type="NCBI Taxonomy" id="6293"/>
    <lineage>
        <taxon>Eukaryota</taxon>
        <taxon>Metazoa</taxon>
        <taxon>Ecdysozoa</taxon>
        <taxon>Nematoda</taxon>
        <taxon>Chromadorea</taxon>
        <taxon>Rhabditida</taxon>
        <taxon>Spirurina</taxon>
        <taxon>Spiruromorpha</taxon>
        <taxon>Filarioidea</taxon>
        <taxon>Onchocercidae</taxon>
        <taxon>Wuchereria</taxon>
    </lineage>
</organism>
<feature type="domain" description="Tyrosine-protein phosphatase" evidence="1">
    <location>
        <begin position="21"/>
        <end position="100"/>
    </location>
</feature>
<accession>A0A3P7DVD2</accession>
<dbReference type="AlphaFoldDB" id="A0A3P7DVD2"/>
<keyword evidence="4" id="KW-1185">Reference proteome</keyword>
<dbReference type="InterPro" id="IPR029021">
    <property type="entry name" value="Prot-tyrosine_phosphatase-like"/>
</dbReference>
<dbReference type="Gene3D" id="3.90.190.10">
    <property type="entry name" value="Protein tyrosine phosphatase superfamily"/>
    <property type="match status" value="1"/>
</dbReference>
<evidence type="ECO:0008006" key="5">
    <source>
        <dbReference type="Google" id="ProtNLM"/>
    </source>
</evidence>
<proteinExistence type="predicted"/>
<dbReference type="SUPFAM" id="SSF52799">
    <property type="entry name" value="(Phosphotyrosine protein) phosphatases II"/>
    <property type="match status" value="1"/>
</dbReference>
<dbReference type="InterPro" id="IPR003595">
    <property type="entry name" value="Tyr_Pase_cat"/>
</dbReference>
<dbReference type="InterPro" id="IPR000387">
    <property type="entry name" value="Tyr_Pase_dom"/>
</dbReference>
<evidence type="ECO:0000313" key="4">
    <source>
        <dbReference type="Proteomes" id="UP000270924"/>
    </source>
</evidence>
<dbReference type="PROSITE" id="PS00383">
    <property type="entry name" value="TYR_PHOSPHATASE_1"/>
    <property type="match status" value="1"/>
</dbReference>
<feature type="domain" description="Tyrosine specific protein phosphatases" evidence="2">
    <location>
        <begin position="30"/>
        <end position="100"/>
    </location>
</feature>
<dbReference type="PANTHER" id="PTHR23219:SF13">
    <property type="entry name" value="TYROSINE-PROTEIN PHOSPHATASE DOMAIN-CONTAINING PROTEIN"/>
    <property type="match status" value="1"/>
</dbReference>
<evidence type="ECO:0000313" key="3">
    <source>
        <dbReference type="EMBL" id="VDM10936.1"/>
    </source>
</evidence>
<gene>
    <name evidence="3" type="ORF">WBA_LOCUS4322</name>
</gene>